<gene>
    <name evidence="1" type="ORF">QFC19_003722</name>
</gene>
<organism evidence="1 2">
    <name type="scientific">Naganishia cerealis</name>
    <dbReference type="NCBI Taxonomy" id="610337"/>
    <lineage>
        <taxon>Eukaryota</taxon>
        <taxon>Fungi</taxon>
        <taxon>Dikarya</taxon>
        <taxon>Basidiomycota</taxon>
        <taxon>Agaricomycotina</taxon>
        <taxon>Tremellomycetes</taxon>
        <taxon>Filobasidiales</taxon>
        <taxon>Filobasidiaceae</taxon>
        <taxon>Naganishia</taxon>
    </lineage>
</organism>
<sequence>MWDIDRRRIRCSSYASIERDYFLTRQRKQEVSQQEERNYCRKVENSTQRAIDTPRTSAEANGELSDPEVLPITVRYGRCGGATTGAISLLDFGVHPGPRLVIMSLVERKKGIQIHRAIVYGSHARLLTAAEKALAPDGHTHRWTVFLASAATPPPAHNASAGKGQARYEQEGLIQEDADFITGGADDLSWLIKRVTFRLHETYPQPNRGRSDWLMTGRTGTAIDRPPFAVTETGWGEFPLNIRVQFAPETGEKSVSFVHQLRLHHWGPVVHPPAHPPTAAMEETPSVMEEGSIMQTANGTPQPRELMSNAERTGSNGIDSQPGDSKDDADVTMTSARENGADSEGNLGNSGTKQDGQSAAQDVVPMEGISLTADASTVDNSAAQLANNQLSVNAWQYDELVFSDPTTTFYDLLISHPETPLPEKSLRQPAEGETGARWGMDRGSSGVPLEFTQEMARAETEKLERARRLIIDEMDQWRLKLIELEKEQQRLRDEISG</sequence>
<protein>
    <submittedName>
        <fullName evidence="1">Uncharacterized protein</fullName>
    </submittedName>
</protein>
<dbReference type="EMBL" id="JASBWR010000037">
    <property type="protein sequence ID" value="KAJ9104927.1"/>
    <property type="molecule type" value="Genomic_DNA"/>
</dbReference>
<reference evidence="1" key="1">
    <citation type="submission" date="2023-04" db="EMBL/GenBank/DDBJ databases">
        <title>Draft Genome sequencing of Naganishia species isolated from polar environments using Oxford Nanopore Technology.</title>
        <authorList>
            <person name="Leo P."/>
            <person name="Venkateswaran K."/>
        </authorList>
    </citation>
    <scope>NUCLEOTIDE SEQUENCE</scope>
    <source>
        <strain evidence="1">MNA-CCFEE 5261</strain>
    </source>
</reference>
<proteinExistence type="predicted"/>
<comment type="caution">
    <text evidence="1">The sequence shown here is derived from an EMBL/GenBank/DDBJ whole genome shotgun (WGS) entry which is preliminary data.</text>
</comment>
<keyword evidence="2" id="KW-1185">Reference proteome</keyword>
<evidence type="ECO:0000313" key="1">
    <source>
        <dbReference type="EMBL" id="KAJ9104927.1"/>
    </source>
</evidence>
<name>A0ACC2W2Q1_9TREE</name>
<dbReference type="Proteomes" id="UP001241377">
    <property type="component" value="Unassembled WGS sequence"/>
</dbReference>
<accession>A0ACC2W2Q1</accession>
<evidence type="ECO:0000313" key="2">
    <source>
        <dbReference type="Proteomes" id="UP001241377"/>
    </source>
</evidence>